<evidence type="ECO:0000256" key="1">
    <source>
        <dbReference type="SAM" id="MobiDB-lite"/>
    </source>
</evidence>
<evidence type="ECO:0000313" key="2">
    <source>
        <dbReference type="EMBL" id="RGV58430.1"/>
    </source>
</evidence>
<evidence type="ECO:0000313" key="3">
    <source>
        <dbReference type="Proteomes" id="UP000283850"/>
    </source>
</evidence>
<sequence>MNEISSEYTSDRATKNGQVSENEHMIQKNIFYVSTLYRFGMNIDLYNMTGRSLKSFFKKEKETCNLF</sequence>
<comment type="caution">
    <text evidence="2">The sequence shown here is derived from an EMBL/GenBank/DDBJ whole genome shotgun (WGS) entry which is preliminary data.</text>
</comment>
<proteinExistence type="predicted"/>
<accession>A0A412YM02</accession>
<dbReference type="Proteomes" id="UP000283850">
    <property type="component" value="Unassembled WGS sequence"/>
</dbReference>
<feature type="region of interest" description="Disordered" evidence="1">
    <location>
        <begin position="1"/>
        <end position="20"/>
    </location>
</feature>
<gene>
    <name evidence="2" type="ORF">DWW10_02045</name>
</gene>
<name>A0A412YM02_9BACE</name>
<organism evidence="2 3">
    <name type="scientific">Bacteroides intestinalis</name>
    <dbReference type="NCBI Taxonomy" id="329854"/>
    <lineage>
        <taxon>Bacteria</taxon>
        <taxon>Pseudomonadati</taxon>
        <taxon>Bacteroidota</taxon>
        <taxon>Bacteroidia</taxon>
        <taxon>Bacteroidales</taxon>
        <taxon>Bacteroidaceae</taxon>
        <taxon>Bacteroides</taxon>
    </lineage>
</organism>
<reference evidence="2 3" key="1">
    <citation type="submission" date="2018-08" db="EMBL/GenBank/DDBJ databases">
        <title>A genome reference for cultivated species of the human gut microbiota.</title>
        <authorList>
            <person name="Zou Y."/>
            <person name="Xue W."/>
            <person name="Luo G."/>
        </authorList>
    </citation>
    <scope>NUCLEOTIDE SEQUENCE [LARGE SCALE GENOMIC DNA]</scope>
    <source>
        <strain evidence="2 3">AF14-32</strain>
    </source>
</reference>
<dbReference type="AlphaFoldDB" id="A0A412YM02"/>
<dbReference type="EMBL" id="QRZF01000001">
    <property type="protein sequence ID" value="RGV58430.1"/>
    <property type="molecule type" value="Genomic_DNA"/>
</dbReference>
<protein>
    <submittedName>
        <fullName evidence="2">Uncharacterized protein</fullName>
    </submittedName>
</protein>